<keyword evidence="5" id="KW-0812">Transmembrane</keyword>
<keyword evidence="6" id="KW-0732">Signal</keyword>
<reference evidence="8" key="1">
    <citation type="submission" date="2020-09" db="EMBL/GenBank/DDBJ databases">
        <authorList>
            <person name="Kikuchi T."/>
        </authorList>
    </citation>
    <scope>NUCLEOTIDE SEQUENCE</scope>
    <source>
        <strain evidence="8">SH1</strain>
    </source>
</reference>
<protein>
    <recommendedName>
        <fullName evidence="7">Kringle domain-containing protein</fullName>
    </recommendedName>
</protein>
<proteinExistence type="predicted"/>
<evidence type="ECO:0000313" key="9">
    <source>
        <dbReference type="Proteomes" id="UP000614601"/>
    </source>
</evidence>
<dbReference type="InterPro" id="IPR058845">
    <property type="entry name" value="Kringle_2"/>
</dbReference>
<keyword evidence="5" id="KW-1133">Transmembrane helix</keyword>
<feature type="transmembrane region" description="Helical" evidence="5">
    <location>
        <begin position="626"/>
        <end position="643"/>
    </location>
</feature>
<dbReference type="EMBL" id="CAJFCW020000001">
    <property type="protein sequence ID" value="CAG9085134.1"/>
    <property type="molecule type" value="Genomic_DNA"/>
</dbReference>
<dbReference type="OrthoDB" id="5805975at2759"/>
<evidence type="ECO:0000256" key="1">
    <source>
        <dbReference type="ARBA" id="ARBA00022572"/>
    </source>
</evidence>
<feature type="compositionally biased region" description="Pro residues" evidence="4">
    <location>
        <begin position="711"/>
        <end position="723"/>
    </location>
</feature>
<comment type="caution">
    <text evidence="8">The sequence shown here is derived from an EMBL/GenBank/DDBJ whole genome shotgun (WGS) entry which is preliminary data.</text>
</comment>
<evidence type="ECO:0000256" key="3">
    <source>
        <dbReference type="PROSITE-ProRule" id="PRU00121"/>
    </source>
</evidence>
<dbReference type="AlphaFoldDB" id="A0A811JW03"/>
<evidence type="ECO:0000313" key="8">
    <source>
        <dbReference type="EMBL" id="CAD5207304.1"/>
    </source>
</evidence>
<name>A0A811JW03_9BILA</name>
<comment type="caution">
    <text evidence="3">Lacks conserved residue(s) required for the propagation of feature annotation.</text>
</comment>
<keyword evidence="2" id="KW-1015">Disulfide bond</keyword>
<keyword evidence="5" id="KW-0472">Membrane</keyword>
<dbReference type="Proteomes" id="UP000783686">
    <property type="component" value="Unassembled WGS sequence"/>
</dbReference>
<dbReference type="PROSITE" id="PS50070">
    <property type="entry name" value="KRINGLE_2"/>
    <property type="match status" value="1"/>
</dbReference>
<dbReference type="EMBL" id="CAJFDH010000001">
    <property type="protein sequence ID" value="CAD5207304.1"/>
    <property type="molecule type" value="Genomic_DNA"/>
</dbReference>
<dbReference type="InterPro" id="IPR013806">
    <property type="entry name" value="Kringle-like"/>
</dbReference>
<gene>
    <name evidence="8" type="ORF">BOKJ2_LOCUS1988</name>
</gene>
<dbReference type="Proteomes" id="UP000614601">
    <property type="component" value="Unassembled WGS sequence"/>
</dbReference>
<dbReference type="Gene3D" id="2.40.20.10">
    <property type="entry name" value="Plasminogen Kringle 4"/>
    <property type="match status" value="1"/>
</dbReference>
<dbReference type="Pfam" id="PF25866">
    <property type="entry name" value="Kringle_2"/>
    <property type="match status" value="1"/>
</dbReference>
<feature type="compositionally biased region" description="Polar residues" evidence="4">
    <location>
        <begin position="684"/>
        <end position="701"/>
    </location>
</feature>
<evidence type="ECO:0000256" key="5">
    <source>
        <dbReference type="SAM" id="Phobius"/>
    </source>
</evidence>
<dbReference type="InterPro" id="IPR038178">
    <property type="entry name" value="Kringle_sf"/>
</dbReference>
<feature type="compositionally biased region" description="Polar residues" evidence="4">
    <location>
        <begin position="661"/>
        <end position="675"/>
    </location>
</feature>
<evidence type="ECO:0000256" key="6">
    <source>
        <dbReference type="SAM" id="SignalP"/>
    </source>
</evidence>
<keyword evidence="1 3" id="KW-0420">Kringle</keyword>
<dbReference type="SUPFAM" id="SSF57440">
    <property type="entry name" value="Kringle-like"/>
    <property type="match status" value="1"/>
</dbReference>
<feature type="signal peptide" evidence="6">
    <location>
        <begin position="1"/>
        <end position="21"/>
    </location>
</feature>
<dbReference type="InterPro" id="IPR000001">
    <property type="entry name" value="Kringle"/>
</dbReference>
<evidence type="ECO:0000256" key="4">
    <source>
        <dbReference type="SAM" id="MobiDB-lite"/>
    </source>
</evidence>
<keyword evidence="9" id="KW-1185">Reference proteome</keyword>
<evidence type="ECO:0000256" key="2">
    <source>
        <dbReference type="ARBA" id="ARBA00023157"/>
    </source>
</evidence>
<evidence type="ECO:0000259" key="7">
    <source>
        <dbReference type="PROSITE" id="PS50070"/>
    </source>
</evidence>
<sequence length="737" mass="84920">MGIMKALLISIVLITVERVVGLEDRDWDEATGEQIFPSGAVELNEQKFLRLEDFYNKTKTIPQTTLQRLIIDVSMVQWDTDDVEHFYEVCAQNLKRTAPNLKMVALEGGYQYYPEEPDHETIPIELEDVKAGVQLVIRAARSAGIEITSVVLAVSLFVPFPLVQDSNYPSLFKKIYNKTVTDYDLERNVVECLFTVDGVPIDAEFTFYNDRVFDKVNKGRHPLVRNRQSREKAFNPASEVRSRYFFTLEKFFNDKLKAMYALNENIDDIYYLLVTLIHDQAIKPDYFYRHAVQHLKEAAPMLKTLELWGGAAVHLKHGKQLELDMELRNLKQNLESMLRAFKNVGIRIKKLDYEAYMNFEEEFVVSAAYPKLVQQLFGHVVSQREIDMEIVDMEVKIFDVTCHIKLNFFFEPSIMNLQQERMGKTWFNFSDADCILKEDQEHYVYYGLHNKSAQGIPCAQWSEARQHILGITGDVEQYFFAQENEDHNFCRSLNLNAYSPTEGINNAPGHVFMDYPDAKMGPWCYVKYKKYKRPAWIGQFEFLVEPKACFQYCKGQPVNATEVKQIVEVATDKPHKFYHYNLDLIENLTDIIFDSYDFGDVEKYLNPDIENKEKRKSEFETNRDNMLYIGNAILVTLFVLLLLKRFFKKKDSDVQKEESEISSQVEETPKATSPTKEVKKDVASNVNDSVIQDPNVSNVSTQPPDANFNPAAPPDPAQPPVTPPSSIQPAAPNPSVL</sequence>
<feature type="region of interest" description="Disordered" evidence="4">
    <location>
        <begin position="655"/>
        <end position="737"/>
    </location>
</feature>
<accession>A0A811JW03</accession>
<feature type="chain" id="PRO_5035594519" description="Kringle domain-containing protein" evidence="6">
    <location>
        <begin position="22"/>
        <end position="737"/>
    </location>
</feature>
<feature type="domain" description="Kringle" evidence="7">
    <location>
        <begin position="445"/>
        <end position="559"/>
    </location>
</feature>
<organism evidence="8 9">
    <name type="scientific">Bursaphelenchus okinawaensis</name>
    <dbReference type="NCBI Taxonomy" id="465554"/>
    <lineage>
        <taxon>Eukaryota</taxon>
        <taxon>Metazoa</taxon>
        <taxon>Ecdysozoa</taxon>
        <taxon>Nematoda</taxon>
        <taxon>Chromadorea</taxon>
        <taxon>Rhabditida</taxon>
        <taxon>Tylenchina</taxon>
        <taxon>Tylenchomorpha</taxon>
        <taxon>Aphelenchoidea</taxon>
        <taxon>Aphelenchoididae</taxon>
        <taxon>Bursaphelenchus</taxon>
    </lineage>
</organism>